<protein>
    <submittedName>
        <fullName evidence="1">Uncharacterized protein</fullName>
    </submittedName>
</protein>
<comment type="caution">
    <text evidence="1">The sequence shown here is derived from an EMBL/GenBank/DDBJ whole genome shotgun (WGS) entry which is preliminary data.</text>
</comment>
<dbReference type="Proteomes" id="UP000323257">
    <property type="component" value="Unassembled WGS sequence"/>
</dbReference>
<dbReference type="AlphaFoldDB" id="A0A5S5C5T9"/>
<name>A0A5S5C5T9_9BACL</name>
<dbReference type="OrthoDB" id="2628074at2"/>
<keyword evidence="2" id="KW-1185">Reference proteome</keyword>
<sequence>MQERDTNSCVVRRIGVVQAIGPAEASLLVNGKTISIAAAKLAAGTNVGAAVSWDGKYWKPEPAERGS</sequence>
<gene>
    <name evidence="1" type="ORF">BCM02_106237</name>
</gene>
<reference evidence="1 2" key="1">
    <citation type="submission" date="2019-07" db="EMBL/GenBank/DDBJ databases">
        <title>Genomic Encyclopedia of Type Strains, Phase III (KMG-III): the genomes of soil and plant-associated and newly described type strains.</title>
        <authorList>
            <person name="Whitman W."/>
        </authorList>
    </citation>
    <scope>NUCLEOTIDE SEQUENCE [LARGE SCALE GENOMIC DNA]</scope>
    <source>
        <strain evidence="1 2">BL24</strain>
    </source>
</reference>
<evidence type="ECO:0000313" key="2">
    <source>
        <dbReference type="Proteomes" id="UP000323257"/>
    </source>
</evidence>
<dbReference type="EMBL" id="VNHS01000006">
    <property type="protein sequence ID" value="TYP73958.1"/>
    <property type="molecule type" value="Genomic_DNA"/>
</dbReference>
<evidence type="ECO:0000313" key="1">
    <source>
        <dbReference type="EMBL" id="TYP73958.1"/>
    </source>
</evidence>
<accession>A0A5S5C5T9</accession>
<dbReference type="RefSeq" id="WP_148930383.1">
    <property type="nucleotide sequence ID" value="NZ_VNHS01000006.1"/>
</dbReference>
<organism evidence="1 2">
    <name type="scientific">Paenibacillus methanolicus</name>
    <dbReference type="NCBI Taxonomy" id="582686"/>
    <lineage>
        <taxon>Bacteria</taxon>
        <taxon>Bacillati</taxon>
        <taxon>Bacillota</taxon>
        <taxon>Bacilli</taxon>
        <taxon>Bacillales</taxon>
        <taxon>Paenibacillaceae</taxon>
        <taxon>Paenibacillus</taxon>
    </lineage>
</organism>
<proteinExistence type="predicted"/>